<feature type="transmembrane region" description="Helical" evidence="1">
    <location>
        <begin position="220"/>
        <end position="242"/>
    </location>
</feature>
<feature type="transmembrane region" description="Helical" evidence="1">
    <location>
        <begin position="254"/>
        <end position="277"/>
    </location>
</feature>
<keyword evidence="1" id="KW-1133">Transmembrane helix</keyword>
<comment type="caution">
    <text evidence="2">The sequence shown here is derived from an EMBL/GenBank/DDBJ whole genome shotgun (WGS) entry which is preliminary data.</text>
</comment>
<gene>
    <name evidence="2" type="ORF">I2501_30625</name>
</gene>
<dbReference type="EMBL" id="JADPRT010000016">
    <property type="protein sequence ID" value="MBF9072387.1"/>
    <property type="molecule type" value="Genomic_DNA"/>
</dbReference>
<name>A0A931BBU4_9ACTN</name>
<protein>
    <recommendedName>
        <fullName evidence="4">Secreted protein</fullName>
    </recommendedName>
</protein>
<dbReference type="AlphaFoldDB" id="A0A931BBU4"/>
<evidence type="ECO:0000313" key="2">
    <source>
        <dbReference type="EMBL" id="MBF9072387.1"/>
    </source>
</evidence>
<organism evidence="2 3">
    <name type="scientific">Streptacidiphilus fuscans</name>
    <dbReference type="NCBI Taxonomy" id="2789292"/>
    <lineage>
        <taxon>Bacteria</taxon>
        <taxon>Bacillati</taxon>
        <taxon>Actinomycetota</taxon>
        <taxon>Actinomycetes</taxon>
        <taxon>Kitasatosporales</taxon>
        <taxon>Streptomycetaceae</taxon>
        <taxon>Streptacidiphilus</taxon>
    </lineage>
</organism>
<accession>A0A931BBU4</accession>
<proteinExistence type="predicted"/>
<evidence type="ECO:0000313" key="3">
    <source>
        <dbReference type="Proteomes" id="UP000657385"/>
    </source>
</evidence>
<sequence length="454" mass="47184">MTATLSSASLPARRPVGRDSIRRGLAGPVARLRTQAGVALLLTAALLTAALLGLADTAARTRQLTDVSEPRAVAAGQLYRALSDLDAQRAKSLVVGYSAVPPAPGATPELVDDGVLAALTAQTDQTDASQQLSALAVSAGADKVQPLLDQLSLYDQWTGTEEYAVGTQADPIVGQPSPVALDNYAQADALLQSSLLPQVRAVMATADAQVDADRDAAHTAALVSAWLLVALGLLALLALLWWQRDLARRYRRVLNLPLVVATACVLALVLGSASALLGTASEVDAAVNQGYTPYARLAQAAVVAVDAESRESRWVVDPGYRDALAAQFQSDATQVRTLLAADSSADSAAVAVVQQRFSAYLATDTSLRAVADGGDVNQAAIQLTGVGREDVGFAYYDFSVHLDDLAATHAAAFASHTEAADSDLSGWAATSAVLLGLALLLVLTGVRPRLREFA</sequence>
<dbReference type="RefSeq" id="WP_196197557.1">
    <property type="nucleotide sequence ID" value="NZ_JADPRT010000016.1"/>
</dbReference>
<feature type="transmembrane region" description="Helical" evidence="1">
    <location>
        <begin position="424"/>
        <end position="446"/>
    </location>
</feature>
<dbReference type="Proteomes" id="UP000657385">
    <property type="component" value="Unassembled WGS sequence"/>
</dbReference>
<reference evidence="2" key="1">
    <citation type="submission" date="2020-11" db="EMBL/GenBank/DDBJ databases">
        <title>Isolation and identification of active actinomycetes.</title>
        <authorList>
            <person name="Yu B."/>
        </authorList>
    </citation>
    <scope>NUCLEOTIDE SEQUENCE</scope>
    <source>
        <strain evidence="2">NEAU-YB345</strain>
    </source>
</reference>
<evidence type="ECO:0000256" key="1">
    <source>
        <dbReference type="SAM" id="Phobius"/>
    </source>
</evidence>
<keyword evidence="3" id="KW-1185">Reference proteome</keyword>
<evidence type="ECO:0008006" key="4">
    <source>
        <dbReference type="Google" id="ProtNLM"/>
    </source>
</evidence>
<keyword evidence="1" id="KW-0472">Membrane</keyword>
<keyword evidence="1" id="KW-0812">Transmembrane</keyword>